<protein>
    <submittedName>
        <fullName evidence="2">HDOD domain-containing protein</fullName>
    </submittedName>
</protein>
<dbReference type="OrthoDB" id="9804751at2"/>
<dbReference type="AlphaFoldDB" id="A0A557QEP9"/>
<dbReference type="PANTHER" id="PTHR33525:SF4">
    <property type="entry name" value="CYCLIC DI-GMP PHOSPHODIESTERASE CDGJ"/>
    <property type="match status" value="1"/>
</dbReference>
<dbReference type="PROSITE" id="PS51833">
    <property type="entry name" value="HDOD"/>
    <property type="match status" value="1"/>
</dbReference>
<feature type="domain" description="HDOD" evidence="1">
    <location>
        <begin position="207"/>
        <end position="395"/>
    </location>
</feature>
<dbReference type="InterPro" id="IPR052340">
    <property type="entry name" value="RNase_Y/CdgJ"/>
</dbReference>
<gene>
    <name evidence="2" type="ORF">FHP91_19665</name>
</gene>
<dbReference type="RefSeq" id="WP_144311205.1">
    <property type="nucleotide sequence ID" value="NZ_VMNK01000020.1"/>
</dbReference>
<dbReference type="InterPro" id="IPR013976">
    <property type="entry name" value="HDOD"/>
</dbReference>
<sequence length="412" mass="44025">MSAQSAGVLVWEAVVGDKSEPLGYRFFLSEAATLRVRGGARVRQFLDAMLVSHVASISPAWRSHRQIFLCLDADALDAVALATLGGDGVHLILDSDARGEPASDACIAAVTQLRTAGFRVWLLACDGAPWLASLVPHASGFAISLGAESLDGVEQFVAGLKATYPGLPWCALDVPTVDDLALPHRLGCAAITGPFVSERAPNLGGRFSPNGLRVASLLSKLRQGAEIREMAGVLKQDVALSYRLLRYVNAAAWGLVNPISSIEQAMLMLGRRPLYRWLMLLLLAGAPKGTLSEVRGEATLVRARFMELLGASLSVPQRDELFVLGMLSLLDTVLQVPATRVLDTLPMSDTIRAALAGTEADNPYGPYLVLARAWDSGDTAAIHAACERIGLTPEDAGRLHLQAFDWVLENGK</sequence>
<comment type="caution">
    <text evidence="2">The sequence shown here is derived from an EMBL/GenBank/DDBJ whole genome shotgun (WGS) entry which is preliminary data.</text>
</comment>
<evidence type="ECO:0000313" key="2">
    <source>
        <dbReference type="EMBL" id="TVO51392.1"/>
    </source>
</evidence>
<dbReference type="Proteomes" id="UP000319502">
    <property type="component" value="Unassembled WGS sequence"/>
</dbReference>
<keyword evidence="3" id="KW-1185">Reference proteome</keyword>
<name>A0A557QEP9_9RHOO</name>
<organism evidence="2 3">
    <name type="scientific">Denitromonas halophila</name>
    <dbReference type="NCBI Taxonomy" id="1629404"/>
    <lineage>
        <taxon>Bacteria</taxon>
        <taxon>Pseudomonadati</taxon>
        <taxon>Pseudomonadota</taxon>
        <taxon>Betaproteobacteria</taxon>
        <taxon>Rhodocyclales</taxon>
        <taxon>Zoogloeaceae</taxon>
        <taxon>Denitromonas</taxon>
    </lineage>
</organism>
<proteinExistence type="predicted"/>
<dbReference type="Pfam" id="PF08668">
    <property type="entry name" value="HDOD"/>
    <property type="match status" value="1"/>
</dbReference>
<dbReference type="PANTHER" id="PTHR33525">
    <property type="match status" value="1"/>
</dbReference>
<accession>A0A557QEP9</accession>
<dbReference type="SUPFAM" id="SSF109604">
    <property type="entry name" value="HD-domain/PDEase-like"/>
    <property type="match status" value="1"/>
</dbReference>
<evidence type="ECO:0000313" key="3">
    <source>
        <dbReference type="Proteomes" id="UP000319502"/>
    </source>
</evidence>
<evidence type="ECO:0000259" key="1">
    <source>
        <dbReference type="PROSITE" id="PS51833"/>
    </source>
</evidence>
<dbReference type="Gene3D" id="1.10.3210.10">
    <property type="entry name" value="Hypothetical protein af1432"/>
    <property type="match status" value="1"/>
</dbReference>
<dbReference type="EMBL" id="VMNK01000020">
    <property type="protein sequence ID" value="TVO51392.1"/>
    <property type="molecule type" value="Genomic_DNA"/>
</dbReference>
<reference evidence="2 3" key="1">
    <citation type="submission" date="2019-07" db="EMBL/GenBank/DDBJ databases">
        <title>The pathways for chlorine oxyanion respiration interact through the shared metabolite chlorate.</title>
        <authorList>
            <person name="Barnum T.P."/>
            <person name="Cheng Y."/>
            <person name="Hill K.A."/>
            <person name="Lucas L.N."/>
            <person name="Carlson H.K."/>
            <person name="Coates J.D."/>
        </authorList>
    </citation>
    <scope>NUCLEOTIDE SEQUENCE [LARGE SCALE GENOMIC DNA]</scope>
    <source>
        <strain evidence="2 3">SFB-3</strain>
    </source>
</reference>